<sequence length="413" mass="44612">MSNTNHPPLRGIKVLDLSRILAAPLAAQMLGDLGADVIKVERPSTGDDSRSYGPPFLTDENGEESDEAGFYLSCNRNKRSITVDHSTPEGADVIRRLAADADVLIENFRTGVLAKYGLDFESLRANNPRLVYCSITGFGQDGPYARRPGYDGIFQAMSGMMSVSGIPDGEPGAGPMKMGVSMVDVLTSLYASNAIVAALWSRDHGDGAGQHIDISLLDCGLASLSHYAQNYLVSGVAAPRRGNGGFGGIPSQTFTGSDGEEFFLVASTPKQWQGVTEVIERPDLLEDERFGTVSARIANRDLVLQTLRNAFGARPAHDWVVALEAKEVPVSPVNDMDGVFANPQIAHRDMRMRLDHPVSGTVDLLRNPIMMSDTPLNEYRTPPMLGEHTREILAGELGMTDTQIDKLIANKAV</sequence>
<dbReference type="GO" id="GO:0008410">
    <property type="term" value="F:CoA-transferase activity"/>
    <property type="evidence" value="ECO:0007669"/>
    <property type="project" value="TreeGrafter"/>
</dbReference>
<name>A0A6L7GU66_9ACTN</name>
<keyword evidence="4" id="KW-1185">Reference proteome</keyword>
<dbReference type="AlphaFoldDB" id="A0A6L7GU66"/>
<dbReference type="Gene3D" id="3.30.1540.10">
    <property type="entry name" value="formyl-coa transferase, domain 3"/>
    <property type="match status" value="1"/>
</dbReference>
<dbReference type="PANTHER" id="PTHR48207">
    <property type="entry name" value="SUCCINATE--HYDROXYMETHYLGLUTARATE COA-TRANSFERASE"/>
    <property type="match status" value="1"/>
</dbReference>
<dbReference type="Gene3D" id="3.40.50.10540">
    <property type="entry name" value="Crotonobetainyl-coa:carnitine coa-transferase, domain 1"/>
    <property type="match status" value="1"/>
</dbReference>
<keyword evidence="1 3" id="KW-0808">Transferase</keyword>
<proteinExistence type="predicted"/>
<dbReference type="InterPro" id="IPR023606">
    <property type="entry name" value="CoA-Trfase_III_dom_1_sf"/>
</dbReference>
<dbReference type="SUPFAM" id="SSF89796">
    <property type="entry name" value="CoA-transferase family III (CaiB/BaiF)"/>
    <property type="match status" value="1"/>
</dbReference>
<feature type="region of interest" description="Disordered" evidence="2">
    <location>
        <begin position="41"/>
        <end position="64"/>
    </location>
</feature>
<dbReference type="Pfam" id="PF02515">
    <property type="entry name" value="CoA_transf_3"/>
    <property type="match status" value="1"/>
</dbReference>
<dbReference type="InterPro" id="IPR050483">
    <property type="entry name" value="CoA-transferase_III_domain"/>
</dbReference>
<feature type="compositionally biased region" description="Basic and acidic residues" evidence="2">
    <location>
        <begin position="41"/>
        <end position="50"/>
    </location>
</feature>
<dbReference type="RefSeq" id="WP_160903641.1">
    <property type="nucleotide sequence ID" value="NZ_CP102850.1"/>
</dbReference>
<dbReference type="EMBL" id="WMBR01000005">
    <property type="protein sequence ID" value="MXP23486.1"/>
    <property type="molecule type" value="Genomic_DNA"/>
</dbReference>
<dbReference type="InterPro" id="IPR003673">
    <property type="entry name" value="CoA-Trfase_fam_III"/>
</dbReference>
<dbReference type="Proteomes" id="UP000475545">
    <property type="component" value="Unassembled WGS sequence"/>
</dbReference>
<organism evidence="3 4">
    <name type="scientific">Gordonia mangrovi</name>
    <dbReference type="NCBI Taxonomy" id="2665643"/>
    <lineage>
        <taxon>Bacteria</taxon>
        <taxon>Bacillati</taxon>
        <taxon>Actinomycetota</taxon>
        <taxon>Actinomycetes</taxon>
        <taxon>Mycobacteriales</taxon>
        <taxon>Gordoniaceae</taxon>
        <taxon>Gordonia</taxon>
    </lineage>
</organism>
<accession>A0A6L7GU66</accession>
<dbReference type="PANTHER" id="PTHR48207:SF3">
    <property type="entry name" value="SUCCINATE--HYDROXYMETHYLGLUTARATE COA-TRANSFERASE"/>
    <property type="match status" value="1"/>
</dbReference>
<evidence type="ECO:0000313" key="3">
    <source>
        <dbReference type="EMBL" id="MXP23486.1"/>
    </source>
</evidence>
<evidence type="ECO:0000313" key="4">
    <source>
        <dbReference type="Proteomes" id="UP000475545"/>
    </source>
</evidence>
<protein>
    <submittedName>
        <fullName evidence="3">CoA transferase</fullName>
    </submittedName>
</protein>
<reference evidence="3 4" key="1">
    <citation type="submission" date="2019-11" db="EMBL/GenBank/DDBJ databases">
        <title>Gordonia sp. nov., a novel actinobacterium isolated from mangrove soil in Hainan.</title>
        <authorList>
            <person name="Huang X."/>
            <person name="Xie Y."/>
            <person name="Chu X."/>
            <person name="Xiao K."/>
        </authorList>
    </citation>
    <scope>NUCLEOTIDE SEQUENCE [LARGE SCALE GENOMIC DNA]</scope>
    <source>
        <strain evidence="3 4">HNM0687</strain>
    </source>
</reference>
<dbReference type="InterPro" id="IPR044855">
    <property type="entry name" value="CoA-Trfase_III_dom3_sf"/>
</dbReference>
<evidence type="ECO:0000256" key="2">
    <source>
        <dbReference type="SAM" id="MobiDB-lite"/>
    </source>
</evidence>
<gene>
    <name evidence="3" type="ORF">GIY30_19280</name>
</gene>
<comment type="caution">
    <text evidence="3">The sequence shown here is derived from an EMBL/GenBank/DDBJ whole genome shotgun (WGS) entry which is preliminary data.</text>
</comment>
<evidence type="ECO:0000256" key="1">
    <source>
        <dbReference type="ARBA" id="ARBA00022679"/>
    </source>
</evidence>